<dbReference type="SMART" id="SM00267">
    <property type="entry name" value="GGDEF"/>
    <property type="match status" value="1"/>
</dbReference>
<dbReference type="SMART" id="SM00052">
    <property type="entry name" value="EAL"/>
    <property type="match status" value="1"/>
</dbReference>
<dbReference type="Gene3D" id="3.20.20.450">
    <property type="entry name" value="EAL domain"/>
    <property type="match status" value="1"/>
</dbReference>
<evidence type="ECO:0000313" key="4">
    <source>
        <dbReference type="Proteomes" id="UP001523550"/>
    </source>
</evidence>
<dbReference type="SUPFAM" id="SSF141868">
    <property type="entry name" value="EAL domain-like"/>
    <property type="match status" value="1"/>
</dbReference>
<dbReference type="EMBL" id="JALJYF010000001">
    <property type="protein sequence ID" value="MCP1726346.1"/>
    <property type="molecule type" value="Genomic_DNA"/>
</dbReference>
<dbReference type="PANTHER" id="PTHR44757:SF2">
    <property type="entry name" value="BIOFILM ARCHITECTURE MAINTENANCE PROTEIN MBAA"/>
    <property type="match status" value="1"/>
</dbReference>
<gene>
    <name evidence="3" type="ORF">J2T60_000311</name>
</gene>
<proteinExistence type="predicted"/>
<dbReference type="InterPro" id="IPR043128">
    <property type="entry name" value="Rev_trsase/Diguanyl_cyclase"/>
</dbReference>
<dbReference type="Proteomes" id="UP001523550">
    <property type="component" value="Unassembled WGS sequence"/>
</dbReference>
<dbReference type="SUPFAM" id="SSF55073">
    <property type="entry name" value="Nucleotide cyclase"/>
    <property type="match status" value="1"/>
</dbReference>
<dbReference type="RefSeq" id="WP_253444478.1">
    <property type="nucleotide sequence ID" value="NZ_JALJYF010000001.1"/>
</dbReference>
<sequence>MTAPPAPTRAPPLITIGLVNAANAQLLERLLGNDYDSHRGLEGDGNQFENCELIIVDGFSLNHHRDQIKTLRAQTNHPFLPVLLVTDNRAGPNSRITAELGDTVDDILRIPTSRAELLARIDNLLRLGRLSREQEASRKQLSSVVNALSTLNACDSIVVRAQSEDELLQTLCQTIIDEEGYRLAWIGFVHQDKGCPVRIRASAGPATGFVEALESSWRKNSANQSSVLRTIRSGTTAVIHDIAMEPASAARDHALTHGLGAAITLSLKPTTGPTGCLTIYSATPRPFSVEERQLLSRLADNLVFGINTLRMRQEREAQATEIHSLAYTDALTGLPNRRHLLDFLDKALSRNQTEETQAAVLFIDMDGFKLINDALGHDVGDEVIIQIGQRLQTSVRDSDLVVRQGGDEFIVVMLNEPRRGEVDDGETFLENVHILVERIITHLNEPLTAGGHSHRLGASVGISLCPDHGHHAATLIENADKAMFAAKERKDNRGHLFSEDITEKRHRRLSMEARLRQALEHQKFTLHYQPIFELASLRIVSTEALIRWPQEDGELLMPGSFMPLMEETGLIRPLGDWVLETAARQLQAWQDQGMPLWMAINLSLNQLYPHGDTEALAKRVKPFVHPSHIHLEVTENALMREPQVIEGLLTELNGHGFRLAIDDFGTGYSSLSRLQHLPIHTLKIDRSFVNEICHTHTKGAVLAPIIQKMATSLSLETIAEGIETDQQRKHLQDLGVQWGQGFWFSKAIPAEEFQSLYKPQQDR</sequence>
<dbReference type="PROSITE" id="PS50883">
    <property type="entry name" value="EAL"/>
    <property type="match status" value="1"/>
</dbReference>
<dbReference type="Gene3D" id="3.30.70.270">
    <property type="match status" value="1"/>
</dbReference>
<protein>
    <submittedName>
        <fullName evidence="3">Diguanylate cyclase (GGDEF)-like protein</fullName>
    </submittedName>
</protein>
<dbReference type="Pfam" id="PF00990">
    <property type="entry name" value="GGDEF"/>
    <property type="match status" value="1"/>
</dbReference>
<dbReference type="SUPFAM" id="SSF55781">
    <property type="entry name" value="GAF domain-like"/>
    <property type="match status" value="1"/>
</dbReference>
<dbReference type="Gene3D" id="3.30.450.40">
    <property type="match status" value="1"/>
</dbReference>
<dbReference type="InterPro" id="IPR052155">
    <property type="entry name" value="Biofilm_reg_signaling"/>
</dbReference>
<dbReference type="InterPro" id="IPR029016">
    <property type="entry name" value="GAF-like_dom_sf"/>
</dbReference>
<dbReference type="InterPro" id="IPR000160">
    <property type="entry name" value="GGDEF_dom"/>
</dbReference>
<reference evidence="3 4" key="1">
    <citation type="submission" date="2022-03" db="EMBL/GenBank/DDBJ databases">
        <title>Genomic Encyclopedia of Type Strains, Phase III (KMG-III): the genomes of soil and plant-associated and newly described type strains.</title>
        <authorList>
            <person name="Whitman W."/>
        </authorList>
    </citation>
    <scope>NUCLEOTIDE SEQUENCE [LARGE SCALE GENOMIC DNA]</scope>
    <source>
        <strain evidence="3 4">BSker1</strain>
    </source>
</reference>
<dbReference type="CDD" id="cd01949">
    <property type="entry name" value="GGDEF"/>
    <property type="match status" value="1"/>
</dbReference>
<dbReference type="PROSITE" id="PS50887">
    <property type="entry name" value="GGDEF"/>
    <property type="match status" value="1"/>
</dbReference>
<comment type="caution">
    <text evidence="3">The sequence shown here is derived from an EMBL/GenBank/DDBJ whole genome shotgun (WGS) entry which is preliminary data.</text>
</comment>
<dbReference type="PANTHER" id="PTHR44757">
    <property type="entry name" value="DIGUANYLATE CYCLASE DGCP"/>
    <property type="match status" value="1"/>
</dbReference>
<dbReference type="NCBIfam" id="TIGR00254">
    <property type="entry name" value="GGDEF"/>
    <property type="match status" value="1"/>
</dbReference>
<dbReference type="InterPro" id="IPR029787">
    <property type="entry name" value="Nucleotide_cyclase"/>
</dbReference>
<dbReference type="Pfam" id="PF13185">
    <property type="entry name" value="GAF_2"/>
    <property type="match status" value="1"/>
</dbReference>
<feature type="domain" description="EAL" evidence="1">
    <location>
        <begin position="508"/>
        <end position="761"/>
    </location>
</feature>
<name>A0ABT1G4Z0_9GAMM</name>
<dbReference type="InterPro" id="IPR035919">
    <property type="entry name" value="EAL_sf"/>
</dbReference>
<keyword evidence="4" id="KW-1185">Reference proteome</keyword>
<evidence type="ECO:0000259" key="1">
    <source>
        <dbReference type="PROSITE" id="PS50883"/>
    </source>
</evidence>
<organism evidence="3 4">
    <name type="scientific">Natronospira proteinivora</name>
    <dbReference type="NCBI Taxonomy" id="1807133"/>
    <lineage>
        <taxon>Bacteria</taxon>
        <taxon>Pseudomonadati</taxon>
        <taxon>Pseudomonadota</taxon>
        <taxon>Gammaproteobacteria</taxon>
        <taxon>Natronospirales</taxon>
        <taxon>Natronospiraceae</taxon>
        <taxon>Natronospira</taxon>
    </lineage>
</organism>
<accession>A0ABT1G4Z0</accession>
<dbReference type="CDD" id="cd01948">
    <property type="entry name" value="EAL"/>
    <property type="match status" value="1"/>
</dbReference>
<dbReference type="Pfam" id="PF00563">
    <property type="entry name" value="EAL"/>
    <property type="match status" value="1"/>
</dbReference>
<evidence type="ECO:0000259" key="2">
    <source>
        <dbReference type="PROSITE" id="PS50887"/>
    </source>
</evidence>
<dbReference type="InterPro" id="IPR001633">
    <property type="entry name" value="EAL_dom"/>
</dbReference>
<feature type="domain" description="GGDEF" evidence="2">
    <location>
        <begin position="356"/>
        <end position="499"/>
    </location>
</feature>
<evidence type="ECO:0000313" key="3">
    <source>
        <dbReference type="EMBL" id="MCP1726346.1"/>
    </source>
</evidence>
<dbReference type="InterPro" id="IPR003018">
    <property type="entry name" value="GAF"/>
</dbReference>